<dbReference type="OrthoDB" id="9815002at2"/>
<evidence type="ECO:0000313" key="3">
    <source>
        <dbReference type="EMBL" id="SCZ77688.1"/>
    </source>
</evidence>
<proteinExistence type="predicted"/>
<organism evidence="3 4">
    <name type="scientific">Acidaminobacter hydrogenoformans DSM 2784</name>
    <dbReference type="NCBI Taxonomy" id="1120920"/>
    <lineage>
        <taxon>Bacteria</taxon>
        <taxon>Bacillati</taxon>
        <taxon>Bacillota</taxon>
        <taxon>Clostridia</taxon>
        <taxon>Peptostreptococcales</taxon>
        <taxon>Acidaminobacteraceae</taxon>
        <taxon>Acidaminobacter</taxon>
    </lineage>
</organism>
<dbReference type="SUPFAM" id="SSF53955">
    <property type="entry name" value="Lysozyme-like"/>
    <property type="match status" value="1"/>
</dbReference>
<feature type="domain" description="Transglycosylase SLT" evidence="2">
    <location>
        <begin position="221"/>
        <end position="310"/>
    </location>
</feature>
<dbReference type="RefSeq" id="WP_092589685.1">
    <property type="nucleotide sequence ID" value="NZ_FMWL01000003.1"/>
</dbReference>
<evidence type="ECO:0000256" key="1">
    <source>
        <dbReference type="SAM" id="SignalP"/>
    </source>
</evidence>
<protein>
    <submittedName>
        <fullName evidence="3">Transglycosylase SLT domain-containing protein</fullName>
    </submittedName>
</protein>
<feature type="signal peptide" evidence="1">
    <location>
        <begin position="1"/>
        <end position="29"/>
    </location>
</feature>
<dbReference type="Pfam" id="PF01464">
    <property type="entry name" value="SLT"/>
    <property type="match status" value="1"/>
</dbReference>
<accession>A0A1G5RUY7</accession>
<dbReference type="Proteomes" id="UP000199208">
    <property type="component" value="Unassembled WGS sequence"/>
</dbReference>
<dbReference type="PANTHER" id="PTHR37423:SF2">
    <property type="entry name" value="MEMBRANE-BOUND LYTIC MUREIN TRANSGLYCOSYLASE C"/>
    <property type="match status" value="1"/>
</dbReference>
<reference evidence="3 4" key="1">
    <citation type="submission" date="2016-10" db="EMBL/GenBank/DDBJ databases">
        <authorList>
            <person name="de Groot N.N."/>
        </authorList>
    </citation>
    <scope>NUCLEOTIDE SEQUENCE [LARGE SCALE GENOMIC DNA]</scope>
    <source>
        <strain evidence="3 4">DSM 2784</strain>
    </source>
</reference>
<dbReference type="PANTHER" id="PTHR37423">
    <property type="entry name" value="SOLUBLE LYTIC MUREIN TRANSGLYCOSYLASE-RELATED"/>
    <property type="match status" value="1"/>
</dbReference>
<dbReference type="EMBL" id="FMWL01000003">
    <property type="protein sequence ID" value="SCZ77688.1"/>
    <property type="molecule type" value="Genomic_DNA"/>
</dbReference>
<dbReference type="InterPro" id="IPR023346">
    <property type="entry name" value="Lysozyme-like_dom_sf"/>
</dbReference>
<gene>
    <name evidence="3" type="ORF">SAMN03080599_00886</name>
</gene>
<keyword evidence="4" id="KW-1185">Reference proteome</keyword>
<dbReference type="AlphaFoldDB" id="A0A1G5RUY7"/>
<evidence type="ECO:0000259" key="2">
    <source>
        <dbReference type="Pfam" id="PF01464"/>
    </source>
</evidence>
<evidence type="ECO:0000313" key="4">
    <source>
        <dbReference type="Proteomes" id="UP000199208"/>
    </source>
</evidence>
<name>A0A1G5RUY7_9FIRM</name>
<dbReference type="InterPro" id="IPR008258">
    <property type="entry name" value="Transglycosylase_SLT_dom_1"/>
</dbReference>
<sequence length="340" mass="38541">MTKPRWMHVLLMVLILAAAVVSQTNSVFAEENGLVIVDVQKNDSSITINSNIVSNRSLAFPILRYNDIQYLPLNWNLMQSMGYQYTRVGDIRYLTKVTPGEAFVNDTAAVMDPSTSVKAYALDPNDTIQFNGAPLDTQGYPLLVYNHMIYLPLTYHVNAELGWYAKNDRIAGFHLSTESEEDLLNMIEASDKAYLERMAAFMMKVNPRLTDATAHNYVTWIKDACDRYGMDESWIMAVIWQESAYDTNCEYYGAIGLMQIMGSTGRALGLSVEQLYNPQLSIEYGTKYLSQKLERYGSMERALIAYNQGYYRESAGDYTTGYLESVKVKRGKILDFTNAN</sequence>
<keyword evidence="1" id="KW-0732">Signal</keyword>
<dbReference type="Gene3D" id="1.10.530.10">
    <property type="match status" value="1"/>
</dbReference>
<feature type="chain" id="PRO_5011539872" evidence="1">
    <location>
        <begin position="30"/>
        <end position="340"/>
    </location>
</feature>
<dbReference type="STRING" id="1120920.SAMN03080599_00886"/>